<evidence type="ECO:0000256" key="1">
    <source>
        <dbReference type="SAM" id="SignalP"/>
    </source>
</evidence>
<organism evidence="2 3">
    <name type="scientific">Methylomonas rivi</name>
    <dbReference type="NCBI Taxonomy" id="2952226"/>
    <lineage>
        <taxon>Bacteria</taxon>
        <taxon>Pseudomonadati</taxon>
        <taxon>Pseudomonadota</taxon>
        <taxon>Gammaproteobacteria</taxon>
        <taxon>Methylococcales</taxon>
        <taxon>Methylococcaceae</taxon>
        <taxon>Methylomonas</taxon>
    </lineage>
</organism>
<sequence>MKTLVLALCLILASTDALAFRCGRKLVQVGDYKPDVLEKCGEPEWADRRYGMRASRLRHPYGALELDQYEEVVIDEWVYNFGPRRFKQFLQFENGVLKKIENLEYGR</sequence>
<name>A0ABT1TZ57_9GAMM</name>
<dbReference type="InterPro" id="IPR021268">
    <property type="entry name" value="DUF2845"/>
</dbReference>
<dbReference type="Proteomes" id="UP001524586">
    <property type="component" value="Unassembled WGS sequence"/>
</dbReference>
<evidence type="ECO:0000313" key="2">
    <source>
        <dbReference type="EMBL" id="MCQ8126847.1"/>
    </source>
</evidence>
<accession>A0ABT1TZ57</accession>
<gene>
    <name evidence="2" type="ORF">NP596_00140</name>
</gene>
<comment type="caution">
    <text evidence="2">The sequence shown here is derived from an EMBL/GenBank/DDBJ whole genome shotgun (WGS) entry which is preliminary data.</text>
</comment>
<dbReference type="EMBL" id="JANIBK010000001">
    <property type="protein sequence ID" value="MCQ8126847.1"/>
    <property type="molecule type" value="Genomic_DNA"/>
</dbReference>
<dbReference type="Pfam" id="PF11006">
    <property type="entry name" value="DUF2845"/>
    <property type="match status" value="1"/>
</dbReference>
<feature type="chain" id="PRO_5046113620" evidence="1">
    <location>
        <begin position="20"/>
        <end position="107"/>
    </location>
</feature>
<keyword evidence="1" id="KW-0732">Signal</keyword>
<proteinExistence type="predicted"/>
<protein>
    <submittedName>
        <fullName evidence="2">DUF2845 domain-containing protein</fullName>
    </submittedName>
</protein>
<feature type="signal peptide" evidence="1">
    <location>
        <begin position="1"/>
        <end position="19"/>
    </location>
</feature>
<keyword evidence="3" id="KW-1185">Reference proteome</keyword>
<reference evidence="2 3" key="1">
    <citation type="submission" date="2022-07" db="EMBL/GenBank/DDBJ databases">
        <title>Methylomonas rivi sp. nov., Methylomonas rosea sp. nov., Methylomonas aureus sp. nov. and Methylomonas subterranea sp. nov., four novel methanotrophs isolated from a freshwater creek and the deep terrestrial subsurface.</title>
        <authorList>
            <person name="Abin C."/>
            <person name="Sankaranarayanan K."/>
            <person name="Garner C."/>
            <person name="Sindelar R."/>
            <person name="Kotary K."/>
            <person name="Garner R."/>
            <person name="Barclay S."/>
            <person name="Lawson P."/>
            <person name="Krumholz L."/>
        </authorList>
    </citation>
    <scope>NUCLEOTIDE SEQUENCE [LARGE SCALE GENOMIC DNA]</scope>
    <source>
        <strain evidence="2 3">WSC-6</strain>
    </source>
</reference>
<evidence type="ECO:0000313" key="3">
    <source>
        <dbReference type="Proteomes" id="UP001524586"/>
    </source>
</evidence>
<dbReference type="RefSeq" id="WP_256613170.1">
    <property type="nucleotide sequence ID" value="NZ_JANIBK010000001.1"/>
</dbReference>